<organism evidence="2 3">
    <name type="scientific">Methanothrix thermoacetophila (strain DSM 6194 / JCM 14653 / NBRC 101360 / PT)</name>
    <name type="common">Methanosaeta thermophila</name>
    <dbReference type="NCBI Taxonomy" id="349307"/>
    <lineage>
        <taxon>Archaea</taxon>
        <taxon>Methanobacteriati</taxon>
        <taxon>Methanobacteriota</taxon>
        <taxon>Stenosarchaea group</taxon>
        <taxon>Methanomicrobia</taxon>
        <taxon>Methanotrichales</taxon>
        <taxon>Methanotrichaceae</taxon>
        <taxon>Methanothrix</taxon>
    </lineage>
</organism>
<dbReference type="GeneID" id="4462330"/>
<keyword evidence="3" id="KW-1185">Reference proteome</keyword>
<dbReference type="Proteomes" id="UP000000674">
    <property type="component" value="Chromosome"/>
</dbReference>
<evidence type="ECO:0000256" key="1">
    <source>
        <dbReference type="SAM" id="Phobius"/>
    </source>
</evidence>
<dbReference type="RefSeq" id="WP_011696049.1">
    <property type="nucleotide sequence ID" value="NC_008553.1"/>
</dbReference>
<feature type="transmembrane region" description="Helical" evidence="1">
    <location>
        <begin position="318"/>
        <end position="337"/>
    </location>
</feature>
<gene>
    <name evidence="2" type="ordered locus">Mthe_0866</name>
</gene>
<reference evidence="2 3" key="1">
    <citation type="submission" date="2006-10" db="EMBL/GenBank/DDBJ databases">
        <title>Complete sequence of Methanosaeta thermophila PT.</title>
        <authorList>
            <consortium name="US DOE Joint Genome Institute"/>
            <person name="Copeland A."/>
            <person name="Lucas S."/>
            <person name="Lapidus A."/>
            <person name="Barry K."/>
            <person name="Detter J.C."/>
            <person name="Glavina del Rio T."/>
            <person name="Hammon N."/>
            <person name="Israni S."/>
            <person name="Pitluck S."/>
            <person name="Chain P."/>
            <person name="Malfatti S."/>
            <person name="Shin M."/>
            <person name="Vergez L."/>
            <person name="Schmutz J."/>
            <person name="Larimer F."/>
            <person name="Land M."/>
            <person name="Hauser L."/>
            <person name="Kyrpides N."/>
            <person name="Kim E."/>
            <person name="Smith K.S."/>
            <person name="Ingram-Smith C."/>
            <person name="Richardson P."/>
        </authorList>
    </citation>
    <scope>NUCLEOTIDE SEQUENCE [LARGE SCALE GENOMIC DNA]</scope>
    <source>
        <strain evidence="3">DSM 6194 / JCM 14653 / NBRC 101360 / PT</strain>
    </source>
</reference>
<dbReference type="PANTHER" id="PTHR35902">
    <property type="entry name" value="S-LAYER DOMAIN-LIKE PROTEIN-RELATED"/>
    <property type="match status" value="1"/>
</dbReference>
<dbReference type="OrthoDB" id="56770at2157"/>
<evidence type="ECO:0000313" key="2">
    <source>
        <dbReference type="EMBL" id="ABK14654.1"/>
    </source>
</evidence>
<dbReference type="EMBL" id="CP000477">
    <property type="protein sequence ID" value="ABK14654.1"/>
    <property type="molecule type" value="Genomic_DNA"/>
</dbReference>
<keyword evidence="1" id="KW-0472">Membrane</keyword>
<dbReference type="PANTHER" id="PTHR35902:SF3">
    <property type="entry name" value="NPCBM-ASSOCIATED, NEW3 DOMAIN OF ALPHA-GALACTOSIDASE"/>
    <property type="match status" value="1"/>
</dbReference>
<dbReference type="KEGG" id="mtp:Mthe_0866"/>
<dbReference type="HOGENOM" id="CLU_028008_0_0_2"/>
<proteinExistence type="predicted"/>
<sequence>MRYGLIMLLILIVPAMGQSNYIPPVIEGENYWNMYGSPNLTAAISGTNEFDKGDTVTLYIDLINYGRFLSFEKDKTAYTPMEMALAAKEQELEQAKTTAIGIVATLVSESEQIEVKSGDQVVESLKSGDKTRNPLKFTVKIAKHAPAGVYPLKLNLEYDYQYNVQVDANKFDPATNNLVGFRAAYWYQKANQTVIVPIVVKKKADFMITGVKGVLHAGAKKDELQVTYKNIGEEGVSDAIARLSIFKPFSSTDDQAYIGDLGPGEEATVVFRLDVDSDATPKEYGINSEIKYTDVRGDTVISESMKIPVSVEPASGSMMLPAIAVLVVLGGAGAYIYRRRSGKT</sequence>
<evidence type="ECO:0008006" key="4">
    <source>
        <dbReference type="Google" id="ProtNLM"/>
    </source>
</evidence>
<evidence type="ECO:0000313" key="3">
    <source>
        <dbReference type="Proteomes" id="UP000000674"/>
    </source>
</evidence>
<dbReference type="STRING" id="349307.Mthe_0866"/>
<name>A0B7I0_METTP</name>
<protein>
    <recommendedName>
        <fullName evidence="4">S-layer domain-like protein</fullName>
    </recommendedName>
</protein>
<keyword evidence="1" id="KW-1133">Transmembrane helix</keyword>
<accession>A0B7I0</accession>
<dbReference type="AlphaFoldDB" id="A0B7I0"/>
<keyword evidence="1" id="KW-0812">Transmembrane</keyword>